<name>A0ABY7TCR4_9SPHI</name>
<dbReference type="PANTHER" id="PTHR11364">
    <property type="entry name" value="THIOSULFATE SULFERTANSFERASE"/>
    <property type="match status" value="1"/>
</dbReference>
<evidence type="ECO:0000313" key="4">
    <source>
        <dbReference type="EMBL" id="WCT12997.1"/>
    </source>
</evidence>
<dbReference type="InterPro" id="IPR001763">
    <property type="entry name" value="Rhodanese-like_dom"/>
</dbReference>
<sequence length="282" mass="30174">MSPLIEINDLLLADKTNLVILDSRGFAGAHDRYLAGHLDGALFVNLDPDLAAHTENAAEGGRHPLPTPEAFAELLTRLGITPETRVVVYDDKAGANSAARLWWMLKAIGHPQVQVLNGGVQAAIDHGVALSTEETVPTPASTPYPVPAGFNGTVNIDEVGKAAHDDSRLVIDVRENARYLGQTEPLDLIAGHIPGAINAPYMLFNLDASGKYKPAEELRAAYTDALGNVKPQDTIVHCGSGVTACHTLLALEHAGLPGAKLYVGSWSEWSRRDLPVGKENRY</sequence>
<accession>A0ABY7TCR4</accession>
<evidence type="ECO:0000259" key="3">
    <source>
        <dbReference type="PROSITE" id="PS50206"/>
    </source>
</evidence>
<keyword evidence="5" id="KW-1185">Reference proteome</keyword>
<dbReference type="CDD" id="cd01449">
    <property type="entry name" value="TST_Repeat_2"/>
    <property type="match status" value="1"/>
</dbReference>
<dbReference type="Pfam" id="PF00581">
    <property type="entry name" value="Rhodanese"/>
    <property type="match status" value="2"/>
</dbReference>
<dbReference type="Proteomes" id="UP001216139">
    <property type="component" value="Chromosome"/>
</dbReference>
<reference evidence="4 5" key="1">
    <citation type="submission" date="2023-02" db="EMBL/GenBank/DDBJ databases">
        <title>Genome sequence of Mucilaginibacter jinjuensis strain KACC 16571.</title>
        <authorList>
            <person name="Kim S."/>
            <person name="Heo J."/>
            <person name="Kwon S.-W."/>
        </authorList>
    </citation>
    <scope>NUCLEOTIDE SEQUENCE [LARGE SCALE GENOMIC DNA]</scope>
    <source>
        <strain evidence="4 5">KACC 16571</strain>
    </source>
</reference>
<dbReference type="PANTHER" id="PTHR11364:SF27">
    <property type="entry name" value="SULFURTRANSFERASE"/>
    <property type="match status" value="1"/>
</dbReference>
<dbReference type="SMART" id="SM00450">
    <property type="entry name" value="RHOD"/>
    <property type="match status" value="2"/>
</dbReference>
<evidence type="ECO:0000256" key="1">
    <source>
        <dbReference type="ARBA" id="ARBA00022679"/>
    </source>
</evidence>
<keyword evidence="1" id="KW-0808">Transferase</keyword>
<keyword evidence="2" id="KW-0677">Repeat</keyword>
<evidence type="ECO:0000313" key="5">
    <source>
        <dbReference type="Proteomes" id="UP001216139"/>
    </source>
</evidence>
<dbReference type="CDD" id="cd01448">
    <property type="entry name" value="TST_Repeat_1"/>
    <property type="match status" value="1"/>
</dbReference>
<protein>
    <submittedName>
        <fullName evidence="4">Sulfurtransferase</fullName>
    </submittedName>
</protein>
<evidence type="ECO:0000256" key="2">
    <source>
        <dbReference type="ARBA" id="ARBA00022737"/>
    </source>
</evidence>
<gene>
    <name evidence="4" type="ORF">PQO05_03495</name>
</gene>
<dbReference type="RefSeq" id="WP_273631270.1">
    <property type="nucleotide sequence ID" value="NZ_CP117167.1"/>
</dbReference>
<dbReference type="SUPFAM" id="SSF52821">
    <property type="entry name" value="Rhodanese/Cell cycle control phosphatase"/>
    <property type="match status" value="2"/>
</dbReference>
<organism evidence="4 5">
    <name type="scientific">Mucilaginibacter jinjuensis</name>
    <dbReference type="NCBI Taxonomy" id="1176721"/>
    <lineage>
        <taxon>Bacteria</taxon>
        <taxon>Pseudomonadati</taxon>
        <taxon>Bacteroidota</taxon>
        <taxon>Sphingobacteriia</taxon>
        <taxon>Sphingobacteriales</taxon>
        <taxon>Sphingobacteriaceae</taxon>
        <taxon>Mucilaginibacter</taxon>
    </lineage>
</organism>
<feature type="domain" description="Rhodanese" evidence="3">
    <location>
        <begin position="164"/>
        <end position="278"/>
    </location>
</feature>
<dbReference type="EMBL" id="CP117167">
    <property type="protein sequence ID" value="WCT12997.1"/>
    <property type="molecule type" value="Genomic_DNA"/>
</dbReference>
<feature type="domain" description="Rhodanese" evidence="3">
    <location>
        <begin position="14"/>
        <end position="132"/>
    </location>
</feature>
<dbReference type="PROSITE" id="PS50206">
    <property type="entry name" value="RHODANESE_3"/>
    <property type="match status" value="2"/>
</dbReference>
<dbReference type="InterPro" id="IPR045078">
    <property type="entry name" value="TST/MPST-like"/>
</dbReference>
<proteinExistence type="predicted"/>
<dbReference type="InterPro" id="IPR036873">
    <property type="entry name" value="Rhodanese-like_dom_sf"/>
</dbReference>
<dbReference type="Gene3D" id="3.40.250.10">
    <property type="entry name" value="Rhodanese-like domain"/>
    <property type="match status" value="2"/>
</dbReference>